<reference evidence="4 5" key="1">
    <citation type="journal article" date="2024" name="Nat. Commun.">
        <title>Phylogenomics reveals the evolutionary origins of lichenization in chlorophyte algae.</title>
        <authorList>
            <person name="Puginier C."/>
            <person name="Libourel C."/>
            <person name="Otte J."/>
            <person name="Skaloud P."/>
            <person name="Haon M."/>
            <person name="Grisel S."/>
            <person name="Petersen M."/>
            <person name="Berrin J.G."/>
            <person name="Delaux P.M."/>
            <person name="Dal Grande F."/>
            <person name="Keller J."/>
        </authorList>
    </citation>
    <scope>NUCLEOTIDE SEQUENCE [LARGE SCALE GENOMIC DNA]</scope>
    <source>
        <strain evidence="4 5">SAG 2145</strain>
    </source>
</reference>
<dbReference type="AlphaFoldDB" id="A0AAW1RBF9"/>
<proteinExistence type="predicted"/>
<dbReference type="Gene3D" id="2.130.10.30">
    <property type="entry name" value="Regulator of chromosome condensation 1/beta-lactamase-inhibitor protein II"/>
    <property type="match status" value="2"/>
</dbReference>
<evidence type="ECO:0000256" key="2">
    <source>
        <dbReference type="PROSITE-ProRule" id="PRU00235"/>
    </source>
</evidence>
<feature type="repeat" description="RCC1" evidence="2">
    <location>
        <begin position="29"/>
        <end position="81"/>
    </location>
</feature>
<keyword evidence="1" id="KW-0677">Repeat</keyword>
<dbReference type="SUPFAM" id="SSF50985">
    <property type="entry name" value="RCC1/BLIP-II"/>
    <property type="match status" value="1"/>
</dbReference>
<feature type="repeat" description="RCC1" evidence="2">
    <location>
        <begin position="385"/>
        <end position="436"/>
    </location>
</feature>
<accession>A0AAW1RBF9</accession>
<dbReference type="InterPro" id="IPR058923">
    <property type="entry name" value="RCC1-like_dom"/>
</dbReference>
<dbReference type="EMBL" id="JALJOS010000014">
    <property type="protein sequence ID" value="KAK9831039.1"/>
    <property type="molecule type" value="Genomic_DNA"/>
</dbReference>
<dbReference type="PROSITE" id="PS50012">
    <property type="entry name" value="RCC1_3"/>
    <property type="match status" value="7"/>
</dbReference>
<dbReference type="PROSITE" id="PS00626">
    <property type="entry name" value="RCC1_2"/>
    <property type="match status" value="2"/>
</dbReference>
<feature type="domain" description="RCC1-like" evidence="3">
    <location>
        <begin position="32"/>
        <end position="432"/>
    </location>
</feature>
<dbReference type="PRINTS" id="PR00633">
    <property type="entry name" value="RCCNDNSATION"/>
</dbReference>
<gene>
    <name evidence="4" type="ORF">WJX74_000897</name>
</gene>
<dbReference type="PANTHER" id="PTHR22870">
    <property type="entry name" value="REGULATOR OF CHROMOSOME CONDENSATION"/>
    <property type="match status" value="1"/>
</dbReference>
<organism evidence="4 5">
    <name type="scientific">Apatococcus lobatus</name>
    <dbReference type="NCBI Taxonomy" id="904363"/>
    <lineage>
        <taxon>Eukaryota</taxon>
        <taxon>Viridiplantae</taxon>
        <taxon>Chlorophyta</taxon>
        <taxon>core chlorophytes</taxon>
        <taxon>Trebouxiophyceae</taxon>
        <taxon>Chlorellales</taxon>
        <taxon>Chlorellaceae</taxon>
        <taxon>Apatococcus</taxon>
    </lineage>
</organism>
<name>A0AAW1RBF9_9CHLO</name>
<comment type="caution">
    <text evidence="4">The sequence shown here is derived from an EMBL/GenBank/DDBJ whole genome shotgun (WGS) entry which is preliminary data.</text>
</comment>
<dbReference type="Pfam" id="PF25390">
    <property type="entry name" value="WD40_RLD"/>
    <property type="match status" value="1"/>
</dbReference>
<dbReference type="PANTHER" id="PTHR22870:SF408">
    <property type="entry name" value="OS09G0560450 PROTEIN"/>
    <property type="match status" value="1"/>
</dbReference>
<evidence type="ECO:0000256" key="1">
    <source>
        <dbReference type="ARBA" id="ARBA00022737"/>
    </source>
</evidence>
<sequence length="437" mass="46154">MKSSFVKRMLRSALSGRALLQVNTRSFQTCSFSFGQGLQGALGLGNTEDVYEPDAMSPLQLPATVSKLVAGHFHSLALTQEGELWGWGRNVEGQLGHAQEMVCCTPSRIAPDLLEHHLVEAAASAVCSLAVDKQGRVWAWGTSKRGQLGLGPDTTHTLAALPIPGLEGIAHVACGWGHAAAVTYDGELWTWGYPQHGRLGHSFATHPSQEAESEVMSRCVWAPRRVSALEGVSIKQVVCGADHTLAVTSDNQLLSFGDSSLQQLGRSAEELPGSLASTPEASSWLVNNADGSSLPICKVAAGLAHCLALTPDGLLYSWGWNAAGCLGLGEPGRHQHDVSRPTQVYGVPHNPNGVIAAGRAHSMLLSEDLLPDPVEEPPQVKGTSTQLFAWGSGAQGRLGSGTQIGCIQPELCDALEGQPMLHVACGYDHTLVLARAV</sequence>
<dbReference type="Proteomes" id="UP001438707">
    <property type="component" value="Unassembled WGS sequence"/>
</dbReference>
<feature type="repeat" description="RCC1" evidence="2">
    <location>
        <begin position="135"/>
        <end position="185"/>
    </location>
</feature>
<keyword evidence="5" id="KW-1185">Reference proteome</keyword>
<feature type="repeat" description="RCC1" evidence="2">
    <location>
        <begin position="186"/>
        <end position="250"/>
    </location>
</feature>
<feature type="repeat" description="RCC1" evidence="2">
    <location>
        <begin position="313"/>
        <end position="368"/>
    </location>
</feature>
<evidence type="ECO:0000259" key="3">
    <source>
        <dbReference type="Pfam" id="PF25390"/>
    </source>
</evidence>
<dbReference type="InterPro" id="IPR051210">
    <property type="entry name" value="Ub_ligase/GEF_domain"/>
</dbReference>
<dbReference type="InterPro" id="IPR000408">
    <property type="entry name" value="Reg_chr_condens"/>
</dbReference>
<dbReference type="InterPro" id="IPR009091">
    <property type="entry name" value="RCC1/BLIP-II"/>
</dbReference>
<feature type="repeat" description="RCC1" evidence="2">
    <location>
        <begin position="251"/>
        <end position="312"/>
    </location>
</feature>
<feature type="repeat" description="RCC1" evidence="2">
    <location>
        <begin position="82"/>
        <end position="134"/>
    </location>
</feature>
<protein>
    <recommendedName>
        <fullName evidence="3">RCC1-like domain-containing protein</fullName>
    </recommendedName>
</protein>
<evidence type="ECO:0000313" key="4">
    <source>
        <dbReference type="EMBL" id="KAK9831039.1"/>
    </source>
</evidence>
<evidence type="ECO:0000313" key="5">
    <source>
        <dbReference type="Proteomes" id="UP001438707"/>
    </source>
</evidence>